<feature type="domain" description="SGNH hydrolase-type esterase N-terminal" evidence="3">
    <location>
        <begin position="40"/>
        <end position="183"/>
    </location>
</feature>
<evidence type="ECO:0000313" key="5">
    <source>
        <dbReference type="Proteomes" id="UP000315700"/>
    </source>
</evidence>
<proteinExistence type="predicted"/>
<evidence type="ECO:0000313" key="4">
    <source>
        <dbReference type="EMBL" id="QDT54571.1"/>
    </source>
</evidence>
<dbReference type="InParanoid" id="A0A517SEN1"/>
<sequence precursor="true">MLRRRGFFLSGLSLVLLALAGAVPCLAAEELKSTEQEGVRWYDIRQLGVEGQGWTDTTSPYDRLPARAKGVVRDAVWNLSRDSAGMCVRFKSAASKIHARWTLTKANLGMPHMPATGVSGVDLYAKDPKGTWRWVACGKPAAKTTNIVLASGLAAGEHEFLLYLPLYNGVESVEVGVPADSSISDAPDYPAEAAQPIVFYGTSITHGASAMRPGMVHTALLGRWLGRPVINLGFSGNGKMELEVGQFLVELKPAVFVIDCCPNLTGPDTAARTKPLVAQLRGAHPTVPILLVEDRRYTDAWINPSKAQKNDENHAALKKSFDELIAAGDKNLYYLTGDQLLGDDTEGAVDSSHPTDLGFYRQAVEFEKALRPILK</sequence>
<feature type="chain" id="PRO_5022170100" description="SGNH hydrolase-type esterase domain-containing protein" evidence="1">
    <location>
        <begin position="28"/>
        <end position="375"/>
    </location>
</feature>
<dbReference type="InterPro" id="IPR013830">
    <property type="entry name" value="SGNH_hydro"/>
</dbReference>
<evidence type="ECO:0000256" key="1">
    <source>
        <dbReference type="SAM" id="SignalP"/>
    </source>
</evidence>
<protein>
    <recommendedName>
        <fullName evidence="6">SGNH hydrolase-type esterase domain-containing protein</fullName>
    </recommendedName>
</protein>
<dbReference type="Gene3D" id="3.40.50.1110">
    <property type="entry name" value="SGNH hydrolase"/>
    <property type="match status" value="1"/>
</dbReference>
<dbReference type="Pfam" id="PF14606">
    <property type="entry name" value="Lipase_GDSL_3"/>
    <property type="match status" value="1"/>
</dbReference>
<dbReference type="GO" id="GO:0016788">
    <property type="term" value="F:hydrolase activity, acting on ester bonds"/>
    <property type="evidence" value="ECO:0007669"/>
    <property type="project" value="UniProtKB-ARBA"/>
</dbReference>
<dbReference type="InterPro" id="IPR032740">
    <property type="entry name" value="GxDLY"/>
</dbReference>
<dbReference type="Gene3D" id="2.60.120.260">
    <property type="entry name" value="Galactose-binding domain-like"/>
    <property type="match status" value="1"/>
</dbReference>
<keyword evidence="1" id="KW-0732">Signal</keyword>
<dbReference type="RefSeq" id="WP_145030417.1">
    <property type="nucleotide sequence ID" value="NZ_CP036271.1"/>
</dbReference>
<organism evidence="4 5">
    <name type="scientific">Caulifigura coniformis</name>
    <dbReference type="NCBI Taxonomy" id="2527983"/>
    <lineage>
        <taxon>Bacteria</taxon>
        <taxon>Pseudomonadati</taxon>
        <taxon>Planctomycetota</taxon>
        <taxon>Planctomycetia</taxon>
        <taxon>Planctomycetales</taxon>
        <taxon>Planctomycetaceae</taxon>
        <taxon>Caulifigura</taxon>
    </lineage>
</organism>
<dbReference type="OrthoDB" id="5624617at2"/>
<dbReference type="Proteomes" id="UP000315700">
    <property type="component" value="Chromosome"/>
</dbReference>
<accession>A0A517SEN1</accession>
<evidence type="ECO:0000259" key="3">
    <source>
        <dbReference type="Pfam" id="PF14607"/>
    </source>
</evidence>
<dbReference type="CDD" id="cd01844">
    <property type="entry name" value="SGNH_hydrolase_like_6"/>
    <property type="match status" value="1"/>
</dbReference>
<name>A0A517SEN1_9PLAN</name>
<dbReference type="EMBL" id="CP036271">
    <property type="protein sequence ID" value="QDT54571.1"/>
    <property type="molecule type" value="Genomic_DNA"/>
</dbReference>
<keyword evidence="5" id="KW-1185">Reference proteome</keyword>
<feature type="domain" description="SGNH hydrolase-type esterase" evidence="2">
    <location>
        <begin position="195"/>
        <end position="371"/>
    </location>
</feature>
<dbReference type="Pfam" id="PF14607">
    <property type="entry name" value="GxDLY"/>
    <property type="match status" value="1"/>
</dbReference>
<feature type="signal peptide" evidence="1">
    <location>
        <begin position="1"/>
        <end position="27"/>
    </location>
</feature>
<dbReference type="AlphaFoldDB" id="A0A517SEN1"/>
<dbReference type="KEGG" id="ccos:Pan44_26040"/>
<evidence type="ECO:0008006" key="6">
    <source>
        <dbReference type="Google" id="ProtNLM"/>
    </source>
</evidence>
<dbReference type="InterPro" id="IPR036514">
    <property type="entry name" value="SGNH_hydro_sf"/>
</dbReference>
<reference evidence="4 5" key="1">
    <citation type="submission" date="2019-02" db="EMBL/GenBank/DDBJ databases">
        <title>Deep-cultivation of Planctomycetes and their phenomic and genomic characterization uncovers novel biology.</title>
        <authorList>
            <person name="Wiegand S."/>
            <person name="Jogler M."/>
            <person name="Boedeker C."/>
            <person name="Pinto D."/>
            <person name="Vollmers J."/>
            <person name="Rivas-Marin E."/>
            <person name="Kohn T."/>
            <person name="Peeters S.H."/>
            <person name="Heuer A."/>
            <person name="Rast P."/>
            <person name="Oberbeckmann S."/>
            <person name="Bunk B."/>
            <person name="Jeske O."/>
            <person name="Meyerdierks A."/>
            <person name="Storesund J.E."/>
            <person name="Kallscheuer N."/>
            <person name="Luecker S."/>
            <person name="Lage O.M."/>
            <person name="Pohl T."/>
            <person name="Merkel B.J."/>
            <person name="Hornburger P."/>
            <person name="Mueller R.-W."/>
            <person name="Bruemmer F."/>
            <person name="Labrenz M."/>
            <person name="Spormann A.M."/>
            <person name="Op den Camp H."/>
            <person name="Overmann J."/>
            <person name="Amann R."/>
            <person name="Jetten M.S.M."/>
            <person name="Mascher T."/>
            <person name="Medema M.H."/>
            <person name="Devos D.P."/>
            <person name="Kaster A.-K."/>
            <person name="Ovreas L."/>
            <person name="Rohde M."/>
            <person name="Galperin M.Y."/>
            <person name="Jogler C."/>
        </authorList>
    </citation>
    <scope>NUCLEOTIDE SEQUENCE [LARGE SCALE GENOMIC DNA]</scope>
    <source>
        <strain evidence="4 5">Pan44</strain>
    </source>
</reference>
<gene>
    <name evidence="4" type="ORF">Pan44_26040</name>
</gene>
<dbReference type="SUPFAM" id="SSF52266">
    <property type="entry name" value="SGNH hydrolase"/>
    <property type="match status" value="1"/>
</dbReference>
<evidence type="ECO:0000259" key="2">
    <source>
        <dbReference type="Pfam" id="PF14606"/>
    </source>
</evidence>